<dbReference type="Proteomes" id="UP001157502">
    <property type="component" value="Chromosome 12"/>
</dbReference>
<gene>
    <name evidence="1" type="ORF">DPEC_G00155230</name>
</gene>
<evidence type="ECO:0000313" key="1">
    <source>
        <dbReference type="EMBL" id="KAJ8004096.1"/>
    </source>
</evidence>
<keyword evidence="2" id="KW-1185">Reference proteome</keyword>
<evidence type="ECO:0000313" key="2">
    <source>
        <dbReference type="Proteomes" id="UP001157502"/>
    </source>
</evidence>
<sequence>MEVSQAKKAFLDPVGHQAFQVPLEYPEVSGFQVQRGKAAMKGPRVFQVLKVSRAPQGFPDKGGILESVANQGQEACQGQWVRKGIVATKGYLVSLEFLECLVQGVKVECLENKVNKDQKEFQEMLVQVGHLVLLVFLGLKALLGNLDSLDHLVDLDNQDYLALLASLDLPPKSLVLAKSSLKWVLV</sequence>
<comment type="caution">
    <text evidence="1">The sequence shown here is derived from an EMBL/GenBank/DDBJ whole genome shotgun (WGS) entry which is preliminary data.</text>
</comment>
<organism evidence="1 2">
    <name type="scientific">Dallia pectoralis</name>
    <name type="common">Alaska blackfish</name>
    <dbReference type="NCBI Taxonomy" id="75939"/>
    <lineage>
        <taxon>Eukaryota</taxon>
        <taxon>Metazoa</taxon>
        <taxon>Chordata</taxon>
        <taxon>Craniata</taxon>
        <taxon>Vertebrata</taxon>
        <taxon>Euteleostomi</taxon>
        <taxon>Actinopterygii</taxon>
        <taxon>Neopterygii</taxon>
        <taxon>Teleostei</taxon>
        <taxon>Protacanthopterygii</taxon>
        <taxon>Esociformes</taxon>
        <taxon>Umbridae</taxon>
        <taxon>Dallia</taxon>
    </lineage>
</organism>
<name>A0ACC2GKA6_DALPE</name>
<accession>A0ACC2GKA6</accession>
<dbReference type="EMBL" id="CM055739">
    <property type="protein sequence ID" value="KAJ8004096.1"/>
    <property type="molecule type" value="Genomic_DNA"/>
</dbReference>
<reference evidence="1" key="1">
    <citation type="submission" date="2021-05" db="EMBL/GenBank/DDBJ databases">
        <authorList>
            <person name="Pan Q."/>
            <person name="Jouanno E."/>
            <person name="Zahm M."/>
            <person name="Klopp C."/>
            <person name="Cabau C."/>
            <person name="Louis A."/>
            <person name="Berthelot C."/>
            <person name="Parey E."/>
            <person name="Roest Crollius H."/>
            <person name="Montfort J."/>
            <person name="Robinson-Rechavi M."/>
            <person name="Bouchez O."/>
            <person name="Lampietro C."/>
            <person name="Lopez Roques C."/>
            <person name="Donnadieu C."/>
            <person name="Postlethwait J."/>
            <person name="Bobe J."/>
            <person name="Dillon D."/>
            <person name="Chandos A."/>
            <person name="von Hippel F."/>
            <person name="Guiguen Y."/>
        </authorList>
    </citation>
    <scope>NUCLEOTIDE SEQUENCE</scope>
    <source>
        <strain evidence="1">YG-Jan2019</strain>
    </source>
</reference>
<proteinExistence type="predicted"/>
<protein>
    <submittedName>
        <fullName evidence="1">Uncharacterized protein</fullName>
    </submittedName>
</protein>